<organism evidence="1 2">
    <name type="scientific">Kaistella carnis</name>
    <dbReference type="NCBI Taxonomy" id="1241979"/>
    <lineage>
        <taxon>Bacteria</taxon>
        <taxon>Pseudomonadati</taxon>
        <taxon>Bacteroidota</taxon>
        <taxon>Flavobacteriia</taxon>
        <taxon>Flavobacteriales</taxon>
        <taxon>Weeksellaceae</taxon>
        <taxon>Chryseobacterium group</taxon>
        <taxon>Kaistella</taxon>
    </lineage>
</organism>
<evidence type="ECO:0000313" key="1">
    <source>
        <dbReference type="EMBL" id="AZI33636.1"/>
    </source>
</evidence>
<protein>
    <submittedName>
        <fullName evidence="1">Uncharacterized protein</fullName>
    </submittedName>
</protein>
<dbReference type="EMBL" id="CP034159">
    <property type="protein sequence ID" value="AZI33636.1"/>
    <property type="molecule type" value="Genomic_DNA"/>
</dbReference>
<proteinExistence type="predicted"/>
<dbReference type="Proteomes" id="UP000270185">
    <property type="component" value="Chromosome"/>
</dbReference>
<name>A0A3G8XZB5_9FLAO</name>
<keyword evidence="2" id="KW-1185">Reference proteome</keyword>
<sequence length="123" mass="14175">MKKIIIFLPILLLGVIPIGTKAQIKKKKNTVLKTSQQLTPFELEIAKHRKENQEFYKKHIEGIASSTSNTGVDYSNFKGKNCSEIAKKENWSQWSPPIDADKKCEKYQKLKKVKKVLLYPLNK</sequence>
<dbReference type="RefSeq" id="WP_125025277.1">
    <property type="nucleotide sequence ID" value="NZ_CP034159.1"/>
</dbReference>
<reference evidence="2" key="1">
    <citation type="submission" date="2018-11" db="EMBL/GenBank/DDBJ databases">
        <title>Proposal to divide the Flavobacteriaceae and reorganize its genera based on Amino Acid Identity values calculated from whole genome sequences.</title>
        <authorList>
            <person name="Nicholson A.C."/>
            <person name="Gulvik C.A."/>
            <person name="Whitney A.M."/>
            <person name="Humrighouse B.W."/>
            <person name="Bell M."/>
            <person name="Holmes B."/>
            <person name="Steigerwalt A.G."/>
            <person name="Villarma A."/>
            <person name="Sheth M."/>
            <person name="Batra D."/>
            <person name="Pryor J."/>
            <person name="Bernardet J.-F."/>
            <person name="Hugo C."/>
            <person name="Kampfer P."/>
            <person name="Newman J.D."/>
            <person name="McQuiston J.R."/>
        </authorList>
    </citation>
    <scope>NUCLEOTIDE SEQUENCE [LARGE SCALE GENOMIC DNA]</scope>
    <source>
        <strain evidence="2">G0081</strain>
    </source>
</reference>
<accession>A0A3G8XZB5</accession>
<dbReference type="AlphaFoldDB" id="A0A3G8XZB5"/>
<evidence type="ECO:0000313" key="2">
    <source>
        <dbReference type="Proteomes" id="UP000270185"/>
    </source>
</evidence>
<dbReference type="KEGG" id="ccas:EIB73_10770"/>
<gene>
    <name evidence="1" type="ORF">EIB73_10770</name>
</gene>